<keyword evidence="4" id="KW-0378">Hydrolase</keyword>
<comment type="similarity">
    <text evidence="7">Belongs to the peptidase S1 family. CLIP subfamily.</text>
</comment>
<dbReference type="PANTHER" id="PTHR24264:SF15">
    <property type="entry name" value="RIKEN CDNA 2210010C04 GENE"/>
    <property type="match status" value="1"/>
</dbReference>
<keyword evidence="2" id="KW-0964">Secreted</keyword>
<evidence type="ECO:0000256" key="7">
    <source>
        <dbReference type="ARBA" id="ARBA00024195"/>
    </source>
</evidence>
<protein>
    <submittedName>
        <fullName evidence="9">DgyrCDS14680</fullName>
    </submittedName>
    <submittedName>
        <fullName evidence="10">DgyrCDS14681</fullName>
    </submittedName>
</protein>
<dbReference type="PROSITE" id="PS50240">
    <property type="entry name" value="TRYPSIN_DOM"/>
    <property type="match status" value="1"/>
</dbReference>
<evidence type="ECO:0000256" key="4">
    <source>
        <dbReference type="ARBA" id="ARBA00022801"/>
    </source>
</evidence>
<dbReference type="GO" id="GO:0006508">
    <property type="term" value="P:proteolysis"/>
    <property type="evidence" value="ECO:0007669"/>
    <property type="project" value="UniProtKB-KW"/>
</dbReference>
<dbReference type="SMART" id="SM00020">
    <property type="entry name" value="Tryp_SPc"/>
    <property type="match status" value="1"/>
</dbReference>
<dbReference type="Pfam" id="PF00089">
    <property type="entry name" value="Trypsin"/>
    <property type="match status" value="1"/>
</dbReference>
<keyword evidence="6" id="KW-1015">Disulfide bond</keyword>
<evidence type="ECO:0000259" key="8">
    <source>
        <dbReference type="PROSITE" id="PS50240"/>
    </source>
</evidence>
<evidence type="ECO:0000256" key="6">
    <source>
        <dbReference type="ARBA" id="ARBA00023157"/>
    </source>
</evidence>
<dbReference type="EMBL" id="CAJFCJ010000064">
    <property type="protein sequence ID" value="CAD5126591.1"/>
    <property type="molecule type" value="Genomic_DNA"/>
</dbReference>
<organism evidence="10 11">
    <name type="scientific">Dimorphilus gyrociliatus</name>
    <dbReference type="NCBI Taxonomy" id="2664684"/>
    <lineage>
        <taxon>Eukaryota</taxon>
        <taxon>Metazoa</taxon>
        <taxon>Spiralia</taxon>
        <taxon>Lophotrochozoa</taxon>
        <taxon>Annelida</taxon>
        <taxon>Polychaeta</taxon>
        <taxon>Polychaeta incertae sedis</taxon>
        <taxon>Dinophilidae</taxon>
        <taxon>Dimorphilus</taxon>
    </lineage>
</organism>
<dbReference type="InterPro" id="IPR009003">
    <property type="entry name" value="Peptidase_S1_PA"/>
</dbReference>
<feature type="domain" description="Peptidase S1" evidence="8">
    <location>
        <begin position="1"/>
        <end position="155"/>
    </location>
</feature>
<dbReference type="SUPFAM" id="SSF50494">
    <property type="entry name" value="Trypsin-like serine proteases"/>
    <property type="match status" value="1"/>
</dbReference>
<dbReference type="GO" id="GO:0004252">
    <property type="term" value="F:serine-type endopeptidase activity"/>
    <property type="evidence" value="ECO:0007669"/>
    <property type="project" value="InterPro"/>
</dbReference>
<accession>A0A7I8WEG7</accession>
<name>A0A7I8WEG7_9ANNE</name>
<dbReference type="InterPro" id="IPR050127">
    <property type="entry name" value="Serine_Proteases_S1"/>
</dbReference>
<gene>
    <name evidence="9" type="ORF">DGYR_LOCUS13828</name>
    <name evidence="10" type="ORF">DGYR_LOCUS13829</name>
</gene>
<evidence type="ECO:0000256" key="5">
    <source>
        <dbReference type="ARBA" id="ARBA00022825"/>
    </source>
</evidence>
<dbReference type="AlphaFoldDB" id="A0A7I8WEG7"/>
<reference evidence="10 11" key="1">
    <citation type="submission" date="2020-08" db="EMBL/GenBank/DDBJ databases">
        <authorList>
            <person name="Hejnol A."/>
        </authorList>
    </citation>
    <scope>NUCLEOTIDE SEQUENCE [LARGE SCALE GENOMIC DNA]</scope>
</reference>
<dbReference type="GO" id="GO:0005615">
    <property type="term" value="C:extracellular space"/>
    <property type="evidence" value="ECO:0007669"/>
    <property type="project" value="TreeGrafter"/>
</dbReference>
<keyword evidence="5" id="KW-0720">Serine protease</keyword>
<dbReference type="EMBL" id="CAJFCJ010000064">
    <property type="protein sequence ID" value="CAD5126590.1"/>
    <property type="molecule type" value="Genomic_DNA"/>
</dbReference>
<keyword evidence="11" id="KW-1185">Reference proteome</keyword>
<evidence type="ECO:0000313" key="9">
    <source>
        <dbReference type="EMBL" id="CAD5126590.1"/>
    </source>
</evidence>
<comment type="subcellular location">
    <subcellularLocation>
        <location evidence="1">Secreted</location>
    </subcellularLocation>
</comment>
<dbReference type="InterPro" id="IPR001254">
    <property type="entry name" value="Trypsin_dom"/>
</dbReference>
<comment type="caution">
    <text evidence="10">The sequence shown here is derived from an EMBL/GenBank/DDBJ whole genome shotgun (WGS) entry which is preliminary data.</text>
</comment>
<evidence type="ECO:0000313" key="10">
    <source>
        <dbReference type="EMBL" id="CAD5126591.1"/>
    </source>
</evidence>
<dbReference type="InterPro" id="IPR043504">
    <property type="entry name" value="Peptidase_S1_PA_chymotrypsin"/>
</dbReference>
<keyword evidence="3" id="KW-0645">Protease</keyword>
<dbReference type="FunFam" id="2.40.10.10:FF:000002">
    <property type="entry name" value="Transmembrane protease serine"/>
    <property type="match status" value="1"/>
</dbReference>
<dbReference type="Gene3D" id="2.40.10.10">
    <property type="entry name" value="Trypsin-like serine proteases"/>
    <property type="match status" value="2"/>
</dbReference>
<dbReference type="Proteomes" id="UP000549394">
    <property type="component" value="Unassembled WGS sequence"/>
</dbReference>
<proteinExistence type="inferred from homology"/>
<evidence type="ECO:0000256" key="2">
    <source>
        <dbReference type="ARBA" id="ARBA00022525"/>
    </source>
</evidence>
<evidence type="ECO:0000256" key="1">
    <source>
        <dbReference type="ARBA" id="ARBA00004613"/>
    </source>
</evidence>
<evidence type="ECO:0000313" key="11">
    <source>
        <dbReference type="Proteomes" id="UP000549394"/>
    </source>
</evidence>
<evidence type="ECO:0000256" key="3">
    <source>
        <dbReference type="ARBA" id="ARBA00022670"/>
    </source>
</evidence>
<sequence>MNKNYRRVSLQDDIAVLKLIKEIEFTPDILPICLPERDYGITNKYECEISGYGCLDSETVARFLYRVKQQMFEKDECNKEMFPSTLLKYPGMICVGKSKSEQGIACTGDSGGPLHCKINNRWRLIGLASWGYRGCIKKMSVYTRVYHLLYIYRTG</sequence>
<dbReference type="PANTHER" id="PTHR24264">
    <property type="entry name" value="TRYPSIN-RELATED"/>
    <property type="match status" value="1"/>
</dbReference>
<dbReference type="OrthoDB" id="6339452at2759"/>